<gene>
    <name evidence="5" type="ORF">EC973_005395</name>
</gene>
<reference evidence="5" key="1">
    <citation type="submission" date="2020-01" db="EMBL/GenBank/DDBJ databases">
        <title>Genome Sequencing of Three Apophysomyces-Like Fungal Strains Confirms a Novel Fungal Genus in the Mucoromycota with divergent Burkholderia-like Endosymbiotic Bacteria.</title>
        <authorList>
            <person name="Stajich J.E."/>
            <person name="Macias A.M."/>
            <person name="Carter-House D."/>
            <person name="Lovett B."/>
            <person name="Kasson L.R."/>
            <person name="Berry K."/>
            <person name="Grigoriev I."/>
            <person name="Chang Y."/>
            <person name="Spatafora J."/>
            <person name="Kasson M.T."/>
        </authorList>
    </citation>
    <scope>NUCLEOTIDE SEQUENCE</scope>
    <source>
        <strain evidence="5">NRRL A-21654</strain>
    </source>
</reference>
<keyword evidence="4" id="KW-0812">Transmembrane</keyword>
<dbReference type="AlphaFoldDB" id="A0A8H7BDY8"/>
<organism evidence="5 6">
    <name type="scientific">Apophysomyces ossiformis</name>
    <dbReference type="NCBI Taxonomy" id="679940"/>
    <lineage>
        <taxon>Eukaryota</taxon>
        <taxon>Fungi</taxon>
        <taxon>Fungi incertae sedis</taxon>
        <taxon>Mucoromycota</taxon>
        <taxon>Mucoromycotina</taxon>
        <taxon>Mucoromycetes</taxon>
        <taxon>Mucorales</taxon>
        <taxon>Mucorineae</taxon>
        <taxon>Mucoraceae</taxon>
        <taxon>Apophysomyces</taxon>
    </lineage>
</organism>
<dbReference type="Proteomes" id="UP000605846">
    <property type="component" value="Unassembled WGS sequence"/>
</dbReference>
<dbReference type="InterPro" id="IPR037293">
    <property type="entry name" value="Gal_Oxidase_central_sf"/>
</dbReference>
<proteinExistence type="predicted"/>
<comment type="caution">
    <text evidence="5">The sequence shown here is derived from an EMBL/GenBank/DDBJ whole genome shotgun (WGS) entry which is preliminary data.</text>
</comment>
<keyword evidence="1" id="KW-0880">Kelch repeat</keyword>
<feature type="transmembrane region" description="Helical" evidence="4">
    <location>
        <begin position="321"/>
        <end position="347"/>
    </location>
</feature>
<keyword evidence="6" id="KW-1185">Reference proteome</keyword>
<dbReference type="PANTHER" id="PTHR46093:SF18">
    <property type="entry name" value="FIBRONECTIN TYPE-III DOMAIN-CONTAINING PROTEIN"/>
    <property type="match status" value="1"/>
</dbReference>
<feature type="compositionally biased region" description="Low complexity" evidence="3">
    <location>
        <begin position="488"/>
        <end position="503"/>
    </location>
</feature>
<protein>
    <recommendedName>
        <fullName evidence="7">Kelch repeat protein</fullName>
    </recommendedName>
</protein>
<dbReference type="InterPro" id="IPR006652">
    <property type="entry name" value="Kelch_1"/>
</dbReference>
<dbReference type="Pfam" id="PF24681">
    <property type="entry name" value="Kelch_KLHDC2_KLHL20_DRC7"/>
    <property type="match status" value="1"/>
</dbReference>
<dbReference type="Gene3D" id="2.120.10.80">
    <property type="entry name" value="Kelch-type beta propeller"/>
    <property type="match status" value="1"/>
</dbReference>
<dbReference type="Pfam" id="PF01344">
    <property type="entry name" value="Kelch_1"/>
    <property type="match status" value="1"/>
</dbReference>
<dbReference type="EMBL" id="JABAYA010000305">
    <property type="protein sequence ID" value="KAF7721111.1"/>
    <property type="molecule type" value="Genomic_DNA"/>
</dbReference>
<dbReference type="PANTHER" id="PTHR46093">
    <property type="entry name" value="ACYL-COA-BINDING DOMAIN-CONTAINING PROTEIN 5"/>
    <property type="match status" value="1"/>
</dbReference>
<evidence type="ECO:0000256" key="2">
    <source>
        <dbReference type="ARBA" id="ARBA00022737"/>
    </source>
</evidence>
<evidence type="ECO:0000256" key="1">
    <source>
        <dbReference type="ARBA" id="ARBA00022441"/>
    </source>
</evidence>
<dbReference type="InterPro" id="IPR015915">
    <property type="entry name" value="Kelch-typ_b-propeller"/>
</dbReference>
<keyword evidence="2" id="KW-0677">Repeat</keyword>
<feature type="compositionally biased region" description="Low complexity" evidence="3">
    <location>
        <begin position="400"/>
        <end position="415"/>
    </location>
</feature>
<accession>A0A8H7BDY8</accession>
<evidence type="ECO:0000256" key="4">
    <source>
        <dbReference type="SAM" id="Phobius"/>
    </source>
</evidence>
<feature type="region of interest" description="Disordered" evidence="3">
    <location>
        <begin position="473"/>
        <end position="503"/>
    </location>
</feature>
<evidence type="ECO:0000313" key="5">
    <source>
        <dbReference type="EMBL" id="KAF7721111.1"/>
    </source>
</evidence>
<keyword evidence="4" id="KW-0472">Membrane</keyword>
<feature type="region of interest" description="Disordered" evidence="3">
    <location>
        <begin position="352"/>
        <end position="374"/>
    </location>
</feature>
<evidence type="ECO:0008006" key="7">
    <source>
        <dbReference type="Google" id="ProtNLM"/>
    </source>
</evidence>
<keyword evidence="4" id="KW-1133">Transmembrane helix</keyword>
<feature type="region of interest" description="Disordered" evidence="3">
    <location>
        <begin position="396"/>
        <end position="460"/>
    </location>
</feature>
<name>A0A8H7BDY8_9FUNG</name>
<dbReference type="SUPFAM" id="SSF117281">
    <property type="entry name" value="Kelch motif"/>
    <property type="match status" value="1"/>
</dbReference>
<evidence type="ECO:0000256" key="3">
    <source>
        <dbReference type="SAM" id="MobiDB-lite"/>
    </source>
</evidence>
<dbReference type="OrthoDB" id="199599at2759"/>
<dbReference type="Gene3D" id="2.130.10.80">
    <property type="entry name" value="Galactose oxidase/kelch, beta-propeller"/>
    <property type="match status" value="1"/>
</dbReference>
<evidence type="ECO:0000313" key="6">
    <source>
        <dbReference type="Proteomes" id="UP000605846"/>
    </source>
</evidence>
<sequence>MTFTCHPLIGRLSRKHHTTTLLPDGSFYVLGGLDLNTDSLASPASFRIDGNGITHPTNHSTLPRYGHTTHYHPPSRTLVSLFGQPHVSHFNHTVPSRHAHTSAVVGKDFYVWGGFDEQHQPLNDIWKLAWPGDSWTRLGMTKPRGGHTMVQYHQWLLTCFGAISNSTDDLCTVFDTITLTTHHPTHSFYGTGSPTPRVHATMNQFNQTAIVFGGQTDNGKLLDDAWQIDLSHLPDHLEWKPIGRAPAVRSGHAGVFVRDTTLMFHGGVDGTSARAIDSLFLDVQTMTWLQPCVPKMFAVDDQGNNNQLRAEEVPTTATNTLAGGAIAGIVVAVVGSMVLAFGLLLVWTRRRRRQREEHRRSRNPRFSSIPRTLADNRPISKNNIALSLDRQAAASMTAIQQAKQSSPYPSPQSNPAMDVQAPAIELTPAPAPTTDTSATSHQCSQDQSPVSSPSRPPSENTLWMQAVLNNLGDGLTKTDTLPPRNGSTTTLTPTTPTFPQRTASVVSSKSVASIQWVGFNDQMDSDWREQHLASNKSYGHSSSSRGPTTTT</sequence>